<dbReference type="InterPro" id="IPR029063">
    <property type="entry name" value="SAM-dependent_MTases_sf"/>
</dbReference>
<dbReference type="SUPFAM" id="SSF48013">
    <property type="entry name" value="NusB-like"/>
    <property type="match status" value="1"/>
</dbReference>
<dbReference type="GO" id="GO:0006355">
    <property type="term" value="P:regulation of DNA-templated transcription"/>
    <property type="evidence" value="ECO:0007669"/>
    <property type="project" value="InterPro"/>
</dbReference>
<evidence type="ECO:0000256" key="12">
    <source>
        <dbReference type="ARBA" id="ARBA00047283"/>
    </source>
</evidence>
<evidence type="ECO:0000256" key="4">
    <source>
        <dbReference type="ARBA" id="ARBA00022490"/>
    </source>
</evidence>
<evidence type="ECO:0000256" key="13">
    <source>
        <dbReference type="PROSITE-ProRule" id="PRU01023"/>
    </source>
</evidence>
<dbReference type="PROSITE" id="PS51686">
    <property type="entry name" value="SAM_MT_RSMB_NOP"/>
    <property type="match status" value="1"/>
</dbReference>
<dbReference type="InterPro" id="IPR023267">
    <property type="entry name" value="RCMT"/>
</dbReference>
<dbReference type="PRINTS" id="PR02008">
    <property type="entry name" value="RCMTFAMILY"/>
</dbReference>
<evidence type="ECO:0000259" key="14">
    <source>
        <dbReference type="PROSITE" id="PS51686"/>
    </source>
</evidence>
<reference evidence="15 16" key="1">
    <citation type="journal article" date="2014" name="Genome Announc.">
        <title>Complete Genome Sequence of Amino Acid-Utilizing Eubacterium acidaminophilum al-2 (DSM 3953).</title>
        <authorList>
            <person name="Poehlein A."/>
            <person name="Andreesen J.R."/>
            <person name="Daniel R."/>
        </authorList>
    </citation>
    <scope>NUCLEOTIDE SEQUENCE [LARGE SCALE GENOMIC DNA]</scope>
    <source>
        <strain evidence="15 16">DSM 3953</strain>
    </source>
</reference>
<dbReference type="Proteomes" id="UP000019591">
    <property type="component" value="Chromosome"/>
</dbReference>
<dbReference type="Gene3D" id="3.40.50.150">
    <property type="entry name" value="Vaccinia Virus protein VP39"/>
    <property type="match status" value="1"/>
</dbReference>
<proteinExistence type="inferred from homology"/>
<evidence type="ECO:0000256" key="6">
    <source>
        <dbReference type="ARBA" id="ARBA00022603"/>
    </source>
</evidence>
<comment type="subcellular location">
    <subcellularLocation>
        <location evidence="2">Cytoplasm</location>
    </subcellularLocation>
</comment>
<dbReference type="EMBL" id="CP007452">
    <property type="protein sequence ID" value="AHM56765.1"/>
    <property type="molecule type" value="Genomic_DNA"/>
</dbReference>
<keyword evidence="9 13" id="KW-0694">RNA-binding</keyword>
<evidence type="ECO:0000256" key="5">
    <source>
        <dbReference type="ARBA" id="ARBA00022552"/>
    </source>
</evidence>
<dbReference type="GO" id="GO:0003723">
    <property type="term" value="F:RNA binding"/>
    <property type="evidence" value="ECO:0007669"/>
    <property type="project" value="UniProtKB-UniRule"/>
</dbReference>
<dbReference type="GO" id="GO:0008649">
    <property type="term" value="F:rRNA methyltransferase activity"/>
    <property type="evidence" value="ECO:0007669"/>
    <property type="project" value="InterPro"/>
</dbReference>
<feature type="binding site" evidence="13">
    <location>
        <position position="329"/>
    </location>
    <ligand>
        <name>S-adenosyl-L-methionine</name>
        <dbReference type="ChEBI" id="CHEBI:59789"/>
    </ligand>
</feature>
<dbReference type="Pfam" id="PF01029">
    <property type="entry name" value="NusB"/>
    <property type="match status" value="1"/>
</dbReference>
<dbReference type="InterPro" id="IPR006027">
    <property type="entry name" value="NusB_RsmB_TIM44"/>
</dbReference>
<dbReference type="InterPro" id="IPR054728">
    <property type="entry name" value="RsmB-like_ferredoxin"/>
</dbReference>
<evidence type="ECO:0000256" key="11">
    <source>
        <dbReference type="ARBA" id="ARBA00031088"/>
    </source>
</evidence>
<dbReference type="KEGG" id="eac:EAL2_c14700"/>
<comment type="similarity">
    <text evidence="13">Belongs to the class I-like SAM-binding methyltransferase superfamily. RsmB/NOP family.</text>
</comment>
<dbReference type="CDD" id="cd02440">
    <property type="entry name" value="AdoMet_MTases"/>
    <property type="match status" value="1"/>
</dbReference>
<evidence type="ECO:0000256" key="10">
    <source>
        <dbReference type="ARBA" id="ARBA00030399"/>
    </source>
</evidence>
<dbReference type="PANTHER" id="PTHR22807:SF53">
    <property type="entry name" value="RIBOSOMAL RNA SMALL SUBUNIT METHYLTRANSFERASE B-RELATED"/>
    <property type="match status" value="1"/>
</dbReference>
<dbReference type="AlphaFoldDB" id="W8T7B4"/>
<keyword evidence="8 13" id="KW-0949">S-adenosyl-L-methionine</keyword>
<evidence type="ECO:0000313" key="16">
    <source>
        <dbReference type="Proteomes" id="UP000019591"/>
    </source>
</evidence>
<evidence type="ECO:0000256" key="2">
    <source>
        <dbReference type="ARBA" id="ARBA00004496"/>
    </source>
</evidence>
<dbReference type="InterPro" id="IPR049560">
    <property type="entry name" value="MeTrfase_RsmB-F_NOP2_cat"/>
</dbReference>
<dbReference type="Gene3D" id="1.10.940.10">
    <property type="entry name" value="NusB-like"/>
    <property type="match status" value="1"/>
</dbReference>
<evidence type="ECO:0000256" key="8">
    <source>
        <dbReference type="ARBA" id="ARBA00022691"/>
    </source>
</evidence>
<dbReference type="NCBIfam" id="NF011494">
    <property type="entry name" value="PRK14902.1"/>
    <property type="match status" value="1"/>
</dbReference>
<feature type="binding site" evidence="13">
    <location>
        <begin position="260"/>
        <end position="266"/>
    </location>
    <ligand>
        <name>S-adenosyl-L-methionine</name>
        <dbReference type="ChEBI" id="CHEBI:59789"/>
    </ligand>
</feature>
<dbReference type="Pfam" id="PF22458">
    <property type="entry name" value="RsmF-B_ferredox"/>
    <property type="match status" value="1"/>
</dbReference>
<dbReference type="SUPFAM" id="SSF53335">
    <property type="entry name" value="S-adenosyl-L-methionine-dependent methyltransferases"/>
    <property type="match status" value="1"/>
</dbReference>
<dbReference type="FunFam" id="3.40.50.150:FF:000022">
    <property type="entry name" value="Ribosomal RNA small subunit methyltransferase B"/>
    <property type="match status" value="1"/>
</dbReference>
<dbReference type="NCBIfam" id="TIGR00563">
    <property type="entry name" value="rsmB"/>
    <property type="match status" value="1"/>
</dbReference>
<dbReference type="PATRIC" id="fig|1286171.3.peg.1421"/>
<protein>
    <recommendedName>
        <fullName evidence="3">16S rRNA (cytosine(967)-C(5))-methyltransferase</fullName>
        <ecNumber evidence="3">2.1.1.176</ecNumber>
    </recommendedName>
    <alternativeName>
        <fullName evidence="10">16S rRNA m5C967 methyltransferase</fullName>
    </alternativeName>
    <alternativeName>
        <fullName evidence="11">rRNA (cytosine-C(5)-)-methyltransferase RsmB</fullName>
    </alternativeName>
</protein>
<dbReference type="InterPro" id="IPR004573">
    <property type="entry name" value="rRNA_ssu_MeTfrase_B"/>
</dbReference>
<sequence>MENSRMIAYNALYDIEVRGKYSNIALGNTLKDSGLSDADRGLVTEIVYGVIENRYFLEYVIRGFSSIKLSKISPSVKLILKMGIYQIIMLDGVKDFAAVNESVELCKRISKKSSGFVNAILRNVVRSKESIKPPLKEEGIVEYYSIKYSYEPWIIEKWLKRYGEDFVEALLEANAQRPEIYVRTNTLKTSREDLIAELIKMGIECSQCDIVPEAIRINGMKSIEGNELFRKGYFFIQDISSMLIGHVASPDKGMKVLDVCSAPGGKATHIATLMENTGEVIARDLHRHKLRLIKDNAKRLGLTNIKAQLMDALFLDEDSMGSFDIVLADVPCSGFGIIRRKPEIKYKQKKDLECLPQLQRAILENASRYVKKGGLLIYSTCTIEDEENIEIIRAFIEESKEFKLEAIEGIDVDEKSQKSGYLQTFPNTHGMDGFFIAKLRKVR</sequence>
<feature type="binding site" evidence="13">
    <location>
        <position position="284"/>
    </location>
    <ligand>
        <name>S-adenosyl-L-methionine</name>
        <dbReference type="ChEBI" id="CHEBI:59789"/>
    </ligand>
</feature>
<comment type="function">
    <text evidence="1">Specifically methylates the cytosine at position 967 (m5C967) of 16S rRNA.</text>
</comment>
<feature type="domain" description="SAM-dependent MTase RsmB/NOP-type" evidence="14">
    <location>
        <begin position="170"/>
        <end position="442"/>
    </location>
</feature>
<dbReference type="Pfam" id="PF01189">
    <property type="entry name" value="Methyltr_RsmB-F"/>
    <property type="match status" value="1"/>
</dbReference>
<evidence type="ECO:0000256" key="7">
    <source>
        <dbReference type="ARBA" id="ARBA00022679"/>
    </source>
</evidence>
<organism evidence="15 16">
    <name type="scientific">Peptoclostridium acidaminophilum DSM 3953</name>
    <dbReference type="NCBI Taxonomy" id="1286171"/>
    <lineage>
        <taxon>Bacteria</taxon>
        <taxon>Bacillati</taxon>
        <taxon>Bacillota</taxon>
        <taxon>Clostridia</taxon>
        <taxon>Peptostreptococcales</taxon>
        <taxon>Peptoclostridiaceae</taxon>
        <taxon>Peptoclostridium</taxon>
    </lineage>
</organism>
<keyword evidence="4" id="KW-0963">Cytoplasm</keyword>
<feature type="binding site" evidence="13">
    <location>
        <position position="311"/>
    </location>
    <ligand>
        <name>S-adenosyl-L-methionine</name>
        <dbReference type="ChEBI" id="CHEBI:59789"/>
    </ligand>
</feature>
<name>W8T7B4_PEPAC</name>
<dbReference type="RefSeq" id="WP_025435748.1">
    <property type="nucleotide sequence ID" value="NZ_CP007452.1"/>
</dbReference>
<evidence type="ECO:0000256" key="1">
    <source>
        <dbReference type="ARBA" id="ARBA00002724"/>
    </source>
</evidence>
<evidence type="ECO:0000313" key="15">
    <source>
        <dbReference type="EMBL" id="AHM56765.1"/>
    </source>
</evidence>
<keyword evidence="5" id="KW-0698">rRNA processing</keyword>
<dbReference type="InterPro" id="IPR001678">
    <property type="entry name" value="MeTrfase_RsmB-F_NOP2_dom"/>
</dbReference>
<dbReference type="EC" id="2.1.1.176" evidence="3"/>
<gene>
    <name evidence="15" type="primary">rsmB</name>
    <name evidence="15" type="ORF">EAL2_c14700</name>
</gene>
<keyword evidence="7 13" id="KW-0808">Transferase</keyword>
<accession>W8T7B4</accession>
<keyword evidence="16" id="KW-1185">Reference proteome</keyword>
<dbReference type="eggNOG" id="COG0781">
    <property type="taxonomic scope" value="Bacteria"/>
</dbReference>
<feature type="active site" description="Nucleophile" evidence="13">
    <location>
        <position position="381"/>
    </location>
</feature>
<dbReference type="PANTHER" id="PTHR22807">
    <property type="entry name" value="NOP2 YEAST -RELATED NOL1/NOP2/FMU SUN DOMAIN-CONTAINING"/>
    <property type="match status" value="1"/>
</dbReference>
<dbReference type="eggNOG" id="COG0144">
    <property type="taxonomic scope" value="Bacteria"/>
</dbReference>
<dbReference type="GO" id="GO:0005737">
    <property type="term" value="C:cytoplasm"/>
    <property type="evidence" value="ECO:0007669"/>
    <property type="project" value="UniProtKB-SubCell"/>
</dbReference>
<evidence type="ECO:0000256" key="9">
    <source>
        <dbReference type="ARBA" id="ARBA00022884"/>
    </source>
</evidence>
<dbReference type="InterPro" id="IPR035926">
    <property type="entry name" value="NusB-like_sf"/>
</dbReference>
<dbReference type="Gene3D" id="3.30.70.1170">
    <property type="entry name" value="Sun protein, domain 3"/>
    <property type="match status" value="1"/>
</dbReference>
<evidence type="ECO:0000256" key="3">
    <source>
        <dbReference type="ARBA" id="ARBA00012140"/>
    </source>
</evidence>
<dbReference type="HOGENOM" id="CLU_005316_0_1_9"/>
<dbReference type="STRING" id="1286171.EAL2_c14700"/>
<keyword evidence="6 13" id="KW-0489">Methyltransferase</keyword>
<comment type="catalytic activity">
    <reaction evidence="12">
        <text>cytidine(967) in 16S rRNA + S-adenosyl-L-methionine = 5-methylcytidine(967) in 16S rRNA + S-adenosyl-L-homocysteine + H(+)</text>
        <dbReference type="Rhea" id="RHEA:42748"/>
        <dbReference type="Rhea" id="RHEA-COMP:10219"/>
        <dbReference type="Rhea" id="RHEA-COMP:10220"/>
        <dbReference type="ChEBI" id="CHEBI:15378"/>
        <dbReference type="ChEBI" id="CHEBI:57856"/>
        <dbReference type="ChEBI" id="CHEBI:59789"/>
        <dbReference type="ChEBI" id="CHEBI:74483"/>
        <dbReference type="ChEBI" id="CHEBI:82748"/>
        <dbReference type="EC" id="2.1.1.176"/>
    </reaction>
</comment>